<dbReference type="VEuPathDB" id="FungiDB:SeMB42_g02854"/>
<dbReference type="PANTHER" id="PTHR12993">
    <property type="entry name" value="N-ACETYLGLUCOSAMINYL-PHOSPHATIDYLINOSITOL DE-N-ACETYLASE-RELATED"/>
    <property type="match status" value="1"/>
</dbReference>
<dbReference type="InterPro" id="IPR024078">
    <property type="entry name" value="LmbE-like_dom_sf"/>
</dbReference>
<dbReference type="STRING" id="286115.A0A507DBN5"/>
<accession>A0A507DBN5</accession>
<gene>
    <name evidence="4" type="ORF">SeMB42_g02854</name>
</gene>
<keyword evidence="3" id="KW-1133">Transmembrane helix</keyword>
<dbReference type="AlphaFoldDB" id="A0A507DBN5"/>
<dbReference type="SUPFAM" id="SSF102588">
    <property type="entry name" value="LmbE-like"/>
    <property type="match status" value="1"/>
</dbReference>
<dbReference type="Gene3D" id="3.40.50.10320">
    <property type="entry name" value="LmbE-like"/>
    <property type="match status" value="1"/>
</dbReference>
<protein>
    <recommendedName>
        <fullName evidence="2">N-acetylglucosaminylphosphatidylinositol deacetylase</fullName>
        <ecNumber evidence="2">3.5.1.89</ecNumber>
    </recommendedName>
</protein>
<reference evidence="4 5" key="1">
    <citation type="journal article" date="2019" name="Sci. Rep.">
        <title>Comparative genomics of chytrid fungi reveal insights into the obligate biotrophic and pathogenic lifestyle of Synchytrium endobioticum.</title>
        <authorList>
            <person name="van de Vossenberg B.T.L.H."/>
            <person name="Warris S."/>
            <person name="Nguyen H.D.T."/>
            <person name="van Gent-Pelzer M.P.E."/>
            <person name="Joly D.L."/>
            <person name="van de Geest H.C."/>
            <person name="Bonants P.J.M."/>
            <person name="Smith D.S."/>
            <person name="Levesque C.A."/>
            <person name="van der Lee T.A.J."/>
        </authorList>
    </citation>
    <scope>NUCLEOTIDE SEQUENCE [LARGE SCALE GENOMIC DNA]</scope>
    <source>
        <strain evidence="4 5">MB42</strain>
    </source>
</reference>
<keyword evidence="3" id="KW-0472">Membrane</keyword>
<dbReference type="GO" id="GO:0006506">
    <property type="term" value="P:GPI anchor biosynthetic process"/>
    <property type="evidence" value="ECO:0007669"/>
    <property type="project" value="UniProtKB-UniPathway"/>
</dbReference>
<dbReference type="PANTHER" id="PTHR12993:SF11">
    <property type="entry name" value="N-ACETYLGLUCOSAMINYL-PHOSPHATIDYLINOSITOL DE-N-ACETYLASE"/>
    <property type="match status" value="1"/>
</dbReference>
<evidence type="ECO:0000313" key="5">
    <source>
        <dbReference type="Proteomes" id="UP000317494"/>
    </source>
</evidence>
<evidence type="ECO:0000256" key="3">
    <source>
        <dbReference type="SAM" id="Phobius"/>
    </source>
</evidence>
<feature type="transmembrane region" description="Helical" evidence="3">
    <location>
        <begin position="6"/>
        <end position="28"/>
    </location>
</feature>
<dbReference type="EC" id="3.5.1.89" evidence="2"/>
<name>A0A507DBN5_9FUNG</name>
<sequence>MAASWLELSAIATTILIFGLYYILSLPYKTIIDPRNRHRQSHAHLPDLLQAPHKPHHQPRILLVTAHPDDECMFFGPSLTALGHAGIKVDILCFSTGNHAGLGTTRRAELTRACTLLHIQTITCLDNPHLQDGAPWCPHRIATLLATHIGLHRCTAILSFDGHGVSGHHNHRALYHGVKLHVADTGVPAFALVSVPLWRKYIAHVDVCLLPAGAIAFVASPEHVRLAVRAMKEHRSQMVWFRWLYVWLSRYMVVNQFVRIGGGDGVVRRRALFSTLQQCGTVRHRMTGDASSTPS</sequence>
<evidence type="ECO:0000256" key="1">
    <source>
        <dbReference type="ARBA" id="ARBA00006066"/>
    </source>
</evidence>
<dbReference type="UniPathway" id="UPA00196"/>
<dbReference type="Proteomes" id="UP000317494">
    <property type="component" value="Unassembled WGS sequence"/>
</dbReference>
<comment type="caution">
    <text evidence="4">The sequence shown here is derived from an EMBL/GenBank/DDBJ whole genome shotgun (WGS) entry which is preliminary data.</text>
</comment>
<keyword evidence="3" id="KW-0812">Transmembrane</keyword>
<organism evidence="4 5">
    <name type="scientific">Synchytrium endobioticum</name>
    <dbReference type="NCBI Taxonomy" id="286115"/>
    <lineage>
        <taxon>Eukaryota</taxon>
        <taxon>Fungi</taxon>
        <taxon>Fungi incertae sedis</taxon>
        <taxon>Chytridiomycota</taxon>
        <taxon>Chytridiomycota incertae sedis</taxon>
        <taxon>Chytridiomycetes</taxon>
        <taxon>Synchytriales</taxon>
        <taxon>Synchytriaceae</taxon>
        <taxon>Synchytrium</taxon>
    </lineage>
</organism>
<dbReference type="GO" id="GO:0005783">
    <property type="term" value="C:endoplasmic reticulum"/>
    <property type="evidence" value="ECO:0007669"/>
    <property type="project" value="TreeGrafter"/>
</dbReference>
<proteinExistence type="inferred from homology"/>
<evidence type="ECO:0000313" key="4">
    <source>
        <dbReference type="EMBL" id="TPX48777.1"/>
    </source>
</evidence>
<comment type="similarity">
    <text evidence="1">Belongs to the PIGL family.</text>
</comment>
<dbReference type="EMBL" id="QEAN01000094">
    <property type="protein sequence ID" value="TPX48777.1"/>
    <property type="molecule type" value="Genomic_DNA"/>
</dbReference>
<dbReference type="GO" id="GO:0016020">
    <property type="term" value="C:membrane"/>
    <property type="evidence" value="ECO:0007669"/>
    <property type="project" value="GOC"/>
</dbReference>
<dbReference type="Pfam" id="PF02585">
    <property type="entry name" value="PIG-L"/>
    <property type="match status" value="1"/>
</dbReference>
<evidence type="ECO:0000256" key="2">
    <source>
        <dbReference type="ARBA" id="ARBA00012176"/>
    </source>
</evidence>
<keyword evidence="5" id="KW-1185">Reference proteome</keyword>
<dbReference type="InterPro" id="IPR003737">
    <property type="entry name" value="GlcNAc_PI_deacetylase-related"/>
</dbReference>
<dbReference type="GO" id="GO:0000225">
    <property type="term" value="F:N-acetylglucosaminylphosphatidylinositol deacetylase activity"/>
    <property type="evidence" value="ECO:0007669"/>
    <property type="project" value="UniProtKB-EC"/>
</dbReference>